<dbReference type="PROSITE" id="PS51782">
    <property type="entry name" value="LYSM"/>
    <property type="match status" value="2"/>
</dbReference>
<protein>
    <recommendedName>
        <fullName evidence="2">LysM domain-containing protein</fullName>
    </recommendedName>
</protein>
<dbReference type="PANTHER" id="PTHR33734">
    <property type="entry name" value="LYSM DOMAIN-CONTAINING GPI-ANCHORED PROTEIN 2"/>
    <property type="match status" value="1"/>
</dbReference>
<name>A0A644VUU6_9ZZZZ</name>
<feature type="domain" description="LysM" evidence="2">
    <location>
        <begin position="106"/>
        <end position="150"/>
    </location>
</feature>
<dbReference type="Pfam" id="PF01476">
    <property type="entry name" value="LysM"/>
    <property type="match status" value="2"/>
</dbReference>
<dbReference type="EMBL" id="VSSQ01000416">
    <property type="protein sequence ID" value="MPL94133.1"/>
    <property type="molecule type" value="Genomic_DNA"/>
</dbReference>
<dbReference type="GO" id="GO:0008932">
    <property type="term" value="F:lytic endotransglycosylase activity"/>
    <property type="evidence" value="ECO:0007669"/>
    <property type="project" value="TreeGrafter"/>
</dbReference>
<dbReference type="Gene3D" id="3.10.350.10">
    <property type="entry name" value="LysM domain"/>
    <property type="match status" value="2"/>
</dbReference>
<dbReference type="SUPFAM" id="SSF54106">
    <property type="entry name" value="LysM domain"/>
    <property type="match status" value="2"/>
</dbReference>
<feature type="region of interest" description="Disordered" evidence="1">
    <location>
        <begin position="153"/>
        <end position="189"/>
    </location>
</feature>
<dbReference type="PROSITE" id="PS51257">
    <property type="entry name" value="PROKAR_LIPOPROTEIN"/>
    <property type="match status" value="1"/>
</dbReference>
<evidence type="ECO:0000313" key="3">
    <source>
        <dbReference type="EMBL" id="MPL94133.1"/>
    </source>
</evidence>
<dbReference type="InterPro" id="IPR036779">
    <property type="entry name" value="LysM_dom_sf"/>
</dbReference>
<proteinExistence type="predicted"/>
<dbReference type="InterPro" id="IPR018392">
    <property type="entry name" value="LysM"/>
</dbReference>
<reference evidence="3" key="1">
    <citation type="submission" date="2019-08" db="EMBL/GenBank/DDBJ databases">
        <authorList>
            <person name="Kucharzyk K."/>
            <person name="Murdoch R.W."/>
            <person name="Higgins S."/>
            <person name="Loffler F."/>
        </authorList>
    </citation>
    <scope>NUCLEOTIDE SEQUENCE</scope>
</reference>
<evidence type="ECO:0000256" key="1">
    <source>
        <dbReference type="SAM" id="MobiDB-lite"/>
    </source>
</evidence>
<dbReference type="SUPFAM" id="SSF53822">
    <property type="entry name" value="Periplasmic binding protein-like I"/>
    <property type="match status" value="1"/>
</dbReference>
<feature type="domain" description="LysM" evidence="2">
    <location>
        <begin position="50"/>
        <end position="93"/>
    </location>
</feature>
<dbReference type="PANTHER" id="PTHR33734:SF22">
    <property type="entry name" value="MEMBRANE-BOUND LYTIC MUREIN TRANSGLYCOSYLASE D"/>
    <property type="match status" value="1"/>
</dbReference>
<sequence>MQTYITKYIHPLRHQSLLIMLLSAFMLQSCLLFAQTPSYPVKNVNGIECIVYKVQPAEGFYRISKNFNTTEAEIRAVNPQITDGLKAGMEIYIPVQQKTKTEKNYIEHLVEKKQTIFRIRKMYNITEEELIEMNPHLKQNSLRTGEILKIPLPKKEKTTEDAKKEEIKPSTTQHNNQSVKNETTEHKQDKKVITDNIRLKKPDNLNIAFLLPFMLDQKQDASDKRFIEFYTGALIAIKQAKENGINFDIHTFDAEKSDLKIMEILQDSNLAKMDLIVGPAFSNQISVIGDFARMHKVKTLIPFSSKIIDIETNPYLYQFNPGQDTELKKLKEIIQYEGNKTNFIFAELSHISPNDDSFVLSRSLKQLMQSENLSFKTIYLNPDSLHHIRQALNPLKENIVFFNTSRINNLSIYLSELKRLSASVNLKIYEPFSWRNSKLEKPRSFYLSVFKNEYPESAYEQYANEFSSLFDWTPSSELPRYDLLGYDLMHYFIREVLTIKNSPAESYPIREGIQSNLKFEKAATTGGYINRLINHYE</sequence>
<organism evidence="3">
    <name type="scientific">bioreactor metagenome</name>
    <dbReference type="NCBI Taxonomy" id="1076179"/>
    <lineage>
        <taxon>unclassified sequences</taxon>
        <taxon>metagenomes</taxon>
        <taxon>ecological metagenomes</taxon>
    </lineage>
</organism>
<dbReference type="InterPro" id="IPR028082">
    <property type="entry name" value="Peripla_BP_I"/>
</dbReference>
<accession>A0A644VUU6</accession>
<dbReference type="CDD" id="cd00118">
    <property type="entry name" value="LysM"/>
    <property type="match status" value="1"/>
</dbReference>
<evidence type="ECO:0000259" key="2">
    <source>
        <dbReference type="PROSITE" id="PS51782"/>
    </source>
</evidence>
<feature type="compositionally biased region" description="Basic and acidic residues" evidence="1">
    <location>
        <begin position="153"/>
        <end position="168"/>
    </location>
</feature>
<gene>
    <name evidence="3" type="ORF">SDC9_40281</name>
</gene>
<comment type="caution">
    <text evidence="3">The sequence shown here is derived from an EMBL/GenBank/DDBJ whole genome shotgun (WGS) entry which is preliminary data.</text>
</comment>
<dbReference type="AlphaFoldDB" id="A0A644VUU6"/>
<feature type="compositionally biased region" description="Polar residues" evidence="1">
    <location>
        <begin position="169"/>
        <end position="181"/>
    </location>
</feature>
<dbReference type="SMART" id="SM00257">
    <property type="entry name" value="LysM"/>
    <property type="match status" value="2"/>
</dbReference>